<dbReference type="Proteomes" id="UP000266391">
    <property type="component" value="Unassembled WGS sequence"/>
</dbReference>
<comment type="caution">
    <text evidence="1">The sequence shown here is derived from an EMBL/GenBank/DDBJ whole genome shotgun (WGS) entry which is preliminary data.</text>
</comment>
<dbReference type="EMBL" id="QSIQ01000035">
    <property type="protein sequence ID" value="RHC99465.1"/>
    <property type="molecule type" value="Genomic_DNA"/>
</dbReference>
<name>A0A396A9W8_9FIRM</name>
<gene>
    <name evidence="1" type="ORF">DW813_15120</name>
</gene>
<reference evidence="1 2" key="1">
    <citation type="submission" date="2018-08" db="EMBL/GenBank/DDBJ databases">
        <title>A genome reference for cultivated species of the human gut microbiota.</title>
        <authorList>
            <person name="Zou Y."/>
            <person name="Xue W."/>
            <person name="Luo G."/>
        </authorList>
    </citation>
    <scope>NUCLEOTIDE SEQUENCE [LARGE SCALE GENOMIC DNA]</scope>
    <source>
        <strain evidence="1 2">AM32-8LB</strain>
    </source>
</reference>
<dbReference type="AlphaFoldDB" id="A0A396A9W8"/>
<sequence>MTTIDALTKFSKNINALHDFPQESSQEDFTNLMTRSFRGMYSPIEYYFNPTLNRHTVRLRDWPQISIDIIWTNTTEVAIKLTNFLKSIENMDNIDVEAVGALMNDRDYPIIEADGKLLVLSGWDGEDYNRCWEVSGIFNDCGYITESDSVENYETYYRVRPIYEPIDDDDFKIVGYDVNPR</sequence>
<protein>
    <submittedName>
        <fullName evidence="1">Uncharacterized protein</fullName>
    </submittedName>
</protein>
<proteinExistence type="predicted"/>
<accession>A0A396A9W8</accession>
<dbReference type="RefSeq" id="WP_118093653.1">
    <property type="nucleotide sequence ID" value="NZ_QSIQ01000035.1"/>
</dbReference>
<evidence type="ECO:0000313" key="2">
    <source>
        <dbReference type="Proteomes" id="UP000266391"/>
    </source>
</evidence>
<evidence type="ECO:0000313" key="1">
    <source>
        <dbReference type="EMBL" id="RHC99465.1"/>
    </source>
</evidence>
<organism evidence="1 2">
    <name type="scientific">Roseburia inulinivorans</name>
    <dbReference type="NCBI Taxonomy" id="360807"/>
    <lineage>
        <taxon>Bacteria</taxon>
        <taxon>Bacillati</taxon>
        <taxon>Bacillota</taxon>
        <taxon>Clostridia</taxon>
        <taxon>Lachnospirales</taxon>
        <taxon>Lachnospiraceae</taxon>
        <taxon>Roseburia</taxon>
    </lineage>
</organism>